<proteinExistence type="inferred from homology"/>
<evidence type="ECO:0000313" key="3">
    <source>
        <dbReference type="EMBL" id="QIM16365.1"/>
    </source>
</evidence>
<dbReference type="InterPro" id="IPR005133">
    <property type="entry name" value="PhaG_MnhG_YufB"/>
</dbReference>
<dbReference type="NCBIfam" id="NF009314">
    <property type="entry name" value="PRK12674.1-2"/>
    <property type="match status" value="1"/>
</dbReference>
<dbReference type="PANTHER" id="PTHR34703">
    <property type="entry name" value="ANTIPORTER SUBUNIT MNHG2-RELATED"/>
    <property type="match status" value="1"/>
</dbReference>
<evidence type="ECO:0000256" key="2">
    <source>
        <dbReference type="SAM" id="Phobius"/>
    </source>
</evidence>
<feature type="transmembrane region" description="Helical" evidence="2">
    <location>
        <begin position="64"/>
        <end position="84"/>
    </location>
</feature>
<accession>A0A6G8FJ19</accession>
<keyword evidence="2" id="KW-0812">Transmembrane</keyword>
<comment type="similarity">
    <text evidence="1">Belongs to the CPA3 antiporters (TC 2.A.63) subunit G family.</text>
</comment>
<dbReference type="AlphaFoldDB" id="A0A6G8FJ19"/>
<organism evidence="3 4">
    <name type="scientific">Leucobacter insecticola</name>
    <dbReference type="NCBI Taxonomy" id="2714934"/>
    <lineage>
        <taxon>Bacteria</taxon>
        <taxon>Bacillati</taxon>
        <taxon>Actinomycetota</taxon>
        <taxon>Actinomycetes</taxon>
        <taxon>Micrococcales</taxon>
        <taxon>Microbacteriaceae</taxon>
        <taxon>Leucobacter</taxon>
    </lineage>
</organism>
<dbReference type="GO" id="GO:0015385">
    <property type="term" value="F:sodium:proton antiporter activity"/>
    <property type="evidence" value="ECO:0007669"/>
    <property type="project" value="TreeGrafter"/>
</dbReference>
<protein>
    <submittedName>
        <fullName evidence="3">Monovalent cation/H(+) antiporter subunit G</fullName>
    </submittedName>
</protein>
<keyword evidence="2" id="KW-1133">Transmembrane helix</keyword>
<reference evidence="3 4" key="1">
    <citation type="submission" date="2020-03" db="EMBL/GenBank/DDBJ databases">
        <title>Leucobacter sp. nov., isolated from beetles.</title>
        <authorList>
            <person name="Hyun D.-W."/>
            <person name="Bae J.-W."/>
        </authorList>
    </citation>
    <scope>NUCLEOTIDE SEQUENCE [LARGE SCALE GENOMIC DNA]</scope>
    <source>
        <strain evidence="3 4">HDW9B</strain>
    </source>
</reference>
<name>A0A6G8FJ19_9MICO</name>
<dbReference type="Pfam" id="PF03334">
    <property type="entry name" value="PhaG_MnhG_YufB"/>
    <property type="match status" value="1"/>
</dbReference>
<keyword evidence="2" id="KW-0472">Membrane</keyword>
<evidence type="ECO:0000313" key="4">
    <source>
        <dbReference type="Proteomes" id="UP000501387"/>
    </source>
</evidence>
<dbReference type="PANTHER" id="PTHR34703:SF1">
    <property type="entry name" value="ANTIPORTER SUBUNIT MNHG2-RELATED"/>
    <property type="match status" value="1"/>
</dbReference>
<dbReference type="RefSeq" id="WP_166323313.1">
    <property type="nucleotide sequence ID" value="NZ_CP049934.1"/>
</dbReference>
<dbReference type="KEGG" id="lins:G7067_07920"/>
<dbReference type="Proteomes" id="UP000501387">
    <property type="component" value="Chromosome"/>
</dbReference>
<dbReference type="NCBIfam" id="TIGR01300">
    <property type="entry name" value="CPA3_mnhG_phaG"/>
    <property type="match status" value="1"/>
</dbReference>
<sequence>MFEQILDFASATCMLFAALLSVAAGIGLLRFPDALSRLHAATKPQIFGLLLMIAAIALEQRSFATLLGLIPVFVFQSLTAPIAAHMVGRAAYRTGQLDSESLILDELGPAVERASSDPNSDLRQ</sequence>
<keyword evidence="4" id="KW-1185">Reference proteome</keyword>
<gene>
    <name evidence="3" type="ORF">G7067_07920</name>
</gene>
<dbReference type="EMBL" id="CP049934">
    <property type="protein sequence ID" value="QIM16365.1"/>
    <property type="molecule type" value="Genomic_DNA"/>
</dbReference>
<evidence type="ECO:0000256" key="1">
    <source>
        <dbReference type="ARBA" id="ARBA00008404"/>
    </source>
</evidence>
<feature type="transmembrane region" description="Helical" evidence="2">
    <location>
        <begin position="6"/>
        <end position="29"/>
    </location>
</feature>